<evidence type="ECO:0000256" key="3">
    <source>
        <dbReference type="SAM" id="MobiDB-lite"/>
    </source>
</evidence>
<dbReference type="AlphaFoldDB" id="A0A975I7T7"/>
<dbReference type="InterPro" id="IPR011049">
    <property type="entry name" value="Serralysin-like_metalloprot_C"/>
</dbReference>
<keyword evidence="2" id="KW-0964">Secreted</keyword>
<accession>A0A975I7T7</accession>
<proteinExistence type="predicted"/>
<evidence type="ECO:0000256" key="2">
    <source>
        <dbReference type="ARBA" id="ARBA00022525"/>
    </source>
</evidence>
<sequence>MPTQTNEPETNSVPPPSVTYLGGSAGFRSTVGMYKIAENGLIYDVTLLFADAAAGEGALVAGESSVDLDVSSGDHIGFFMLPDSFTLNEDPSVFSADRYELRDWGGSLGNIYEDTALRLYAIDETTNEETLVEARWNDATWHMHHNVDAGIGLNSDGVDHVRGLREYDNSITIGFSDTYGNSAGSHESILLNVNLGDSGAYIEDDDIASDADQTEYNWIASVEIAEDLPEVPLAVRSVSQPPEYNIESDLGGTQETAPATVTFMGESAGYRNTFGVYKIDDIGMIYDVQIVFANASNQGSGGNLIAGESTVEIDAGPGDNLGFFILSDGWGQNWDKSVFDADSYVFRDWGGGEGNVYWSTGLRLFAVDEDTGQETLVNARFNAATWHMHHKPEDGIDMNVDNFDHLRGQLKYDGSITVGFEDIRGGGDRDFNDVMFNINLGDSGATIDDDNILSGADQHEHGFVTDDGEAAQAKVTFLSETADYKNTIGMYKIAEDGTISDVSLLFANASKYDSGGELISGESSVDIDVDLNDQLGFFILPDGYARNSDKSLFDDGTFVLRNADGEIGNVLRDQDLSLYRVDEESGEEVLLRARYGNTTFHMSHDDERGISMNSDGLDHSLGEMRDGNKVILGFEDIRGNGDWDFDDVVIQVELSSTGAVVAEQNLKSPDDTTQSDVGWIFTENDDVFDNQPWPGENDRIYNDGDAPNLDALSGDDLIYGDDSANTLYGNSGHDVLLGHGGDDQMLGGGGRDHLNGGLGNDQMSGEAGRDLLWGQHGDDTLDGGAGADKLWGGAGADVIQGGSGDDRLYGNLGEDVLQGGGGEDWLFGGEGSDTFVFDFSDIDGSVDTIGDLTLAGAEQDTIDLQLLNLLSEGETKADWITANASQNEADVELDLGDGTLVLQNVGSLETASYHLEQVLIC</sequence>
<dbReference type="RefSeq" id="WP_209357025.1">
    <property type="nucleotide sequence ID" value="NZ_CP060010.1"/>
</dbReference>
<dbReference type="InterPro" id="IPR001343">
    <property type="entry name" value="Hemolysn_Ca-bd"/>
</dbReference>
<dbReference type="InterPro" id="IPR050557">
    <property type="entry name" value="RTX_toxin/Mannuronan_C5-epim"/>
</dbReference>
<gene>
    <name evidence="5" type="ORF">HZ995_02020</name>
</gene>
<comment type="subcellular location">
    <subcellularLocation>
        <location evidence="1">Secreted</location>
    </subcellularLocation>
</comment>
<reference evidence="5" key="1">
    <citation type="submission" date="2020-07" db="EMBL/GenBank/DDBJ databases">
        <title>Genome sequences of bacteria associated with the marine, planktonic diatom Thalassiosira profunda strain ECT2AJA-044.</title>
        <authorList>
            <person name="Gargas C.B."/>
            <person name="Roberts W.R."/>
            <person name="Alverson A.J."/>
        </authorList>
    </citation>
    <scope>NUCLEOTIDE SEQUENCE</scope>
    <source>
        <strain evidence="5">ECT2AJA-044</strain>
    </source>
</reference>
<name>A0A975I7T7_9RHOB</name>
<dbReference type="PROSITE" id="PS00330">
    <property type="entry name" value="HEMOLYSIN_CALCIUM"/>
    <property type="match status" value="2"/>
</dbReference>
<feature type="region of interest" description="Disordered" evidence="3">
    <location>
        <begin position="748"/>
        <end position="769"/>
    </location>
</feature>
<evidence type="ECO:0000256" key="1">
    <source>
        <dbReference type="ARBA" id="ARBA00004613"/>
    </source>
</evidence>
<evidence type="ECO:0000259" key="4">
    <source>
        <dbReference type="Pfam" id="PF13448"/>
    </source>
</evidence>
<feature type="domain" description="DUF4114" evidence="4">
    <location>
        <begin position="317"/>
        <end position="439"/>
    </location>
</feature>
<dbReference type="GO" id="GO:0005576">
    <property type="term" value="C:extracellular region"/>
    <property type="evidence" value="ECO:0007669"/>
    <property type="project" value="UniProtKB-SubCell"/>
</dbReference>
<organism evidence="5 6">
    <name type="scientific">Cognatishimia activa</name>
    <dbReference type="NCBI Taxonomy" id="1715691"/>
    <lineage>
        <taxon>Bacteria</taxon>
        <taxon>Pseudomonadati</taxon>
        <taxon>Pseudomonadota</taxon>
        <taxon>Alphaproteobacteria</taxon>
        <taxon>Rhodobacterales</taxon>
        <taxon>Paracoccaceae</taxon>
        <taxon>Cognatishimia</taxon>
    </lineage>
</organism>
<dbReference type="KEGG" id="cact:HZ995_02020"/>
<dbReference type="PANTHER" id="PTHR38340">
    <property type="entry name" value="S-LAYER PROTEIN"/>
    <property type="match status" value="1"/>
</dbReference>
<dbReference type="PANTHER" id="PTHR38340:SF1">
    <property type="entry name" value="S-LAYER PROTEIN"/>
    <property type="match status" value="1"/>
</dbReference>
<dbReference type="Proteomes" id="UP000665026">
    <property type="component" value="Chromosome"/>
</dbReference>
<feature type="domain" description="DUF4114" evidence="4">
    <location>
        <begin position="612"/>
        <end position="654"/>
    </location>
</feature>
<dbReference type="Pfam" id="PF00353">
    <property type="entry name" value="HemolysinCabind"/>
    <property type="match status" value="3"/>
</dbReference>
<dbReference type="GO" id="GO:0005509">
    <property type="term" value="F:calcium ion binding"/>
    <property type="evidence" value="ECO:0007669"/>
    <property type="project" value="InterPro"/>
</dbReference>
<dbReference type="InterPro" id="IPR018511">
    <property type="entry name" value="Hemolysin-typ_Ca-bd_CS"/>
</dbReference>
<dbReference type="InterPro" id="IPR025193">
    <property type="entry name" value="DUF4114"/>
</dbReference>
<dbReference type="SUPFAM" id="SSF51120">
    <property type="entry name" value="beta-Roll"/>
    <property type="match status" value="1"/>
</dbReference>
<dbReference type="Gene3D" id="2.150.10.10">
    <property type="entry name" value="Serralysin-like metalloprotease, C-terminal"/>
    <property type="match status" value="2"/>
</dbReference>
<evidence type="ECO:0000313" key="5">
    <source>
        <dbReference type="EMBL" id="QTN36324.1"/>
    </source>
</evidence>
<dbReference type="PRINTS" id="PR00313">
    <property type="entry name" value="CABNDNGRPT"/>
</dbReference>
<evidence type="ECO:0000313" key="6">
    <source>
        <dbReference type="Proteomes" id="UP000665026"/>
    </source>
</evidence>
<protein>
    <submittedName>
        <fullName evidence="5">DUF4114 domain-containing protein</fullName>
    </submittedName>
</protein>
<dbReference type="EMBL" id="CP060010">
    <property type="protein sequence ID" value="QTN36324.1"/>
    <property type="molecule type" value="Genomic_DNA"/>
</dbReference>
<dbReference type="Pfam" id="PF13448">
    <property type="entry name" value="DUF4114"/>
    <property type="match status" value="2"/>
</dbReference>